<evidence type="ECO:0000313" key="8">
    <source>
        <dbReference type="EMBL" id="CCI47246.1"/>
    </source>
</evidence>
<feature type="transmembrane region" description="Helical" evidence="7">
    <location>
        <begin position="107"/>
        <end position="129"/>
    </location>
</feature>
<evidence type="ECO:0000256" key="5">
    <source>
        <dbReference type="ARBA" id="ARBA00022989"/>
    </source>
</evidence>
<feature type="transmembrane region" description="Helical" evidence="7">
    <location>
        <begin position="45"/>
        <end position="63"/>
    </location>
</feature>
<dbReference type="GO" id="GO:0005789">
    <property type="term" value="C:endoplasmic reticulum membrane"/>
    <property type="evidence" value="ECO:0007669"/>
    <property type="project" value="UniProtKB-SubCell"/>
</dbReference>
<dbReference type="GO" id="GO:0005460">
    <property type="term" value="F:UDP-glucose transmembrane transporter activity"/>
    <property type="evidence" value="ECO:0007669"/>
    <property type="project" value="TreeGrafter"/>
</dbReference>
<dbReference type="AlphaFoldDB" id="A0A024GK36"/>
<evidence type="ECO:0000256" key="4">
    <source>
        <dbReference type="ARBA" id="ARBA00022824"/>
    </source>
</evidence>
<dbReference type="InParanoid" id="A0A024GK36"/>
<dbReference type="EMBL" id="CAIX01000159">
    <property type="protein sequence ID" value="CCI47246.1"/>
    <property type="molecule type" value="Genomic_DNA"/>
</dbReference>
<gene>
    <name evidence="8" type="ORF">BN9_082330</name>
</gene>
<feature type="transmembrane region" description="Helical" evidence="7">
    <location>
        <begin position="161"/>
        <end position="178"/>
    </location>
</feature>
<reference evidence="8 9" key="1">
    <citation type="submission" date="2012-05" db="EMBL/GenBank/DDBJ databases">
        <title>Recombination and specialization in a pathogen metapopulation.</title>
        <authorList>
            <person name="Gardiner A."/>
            <person name="Kemen E."/>
            <person name="Schultz-Larsen T."/>
            <person name="MacLean D."/>
            <person name="Van Oosterhout C."/>
            <person name="Jones J.D.G."/>
        </authorList>
    </citation>
    <scope>NUCLEOTIDE SEQUENCE [LARGE SCALE GENOMIC DNA]</scope>
    <source>
        <strain evidence="8 9">Ac Nc2</strain>
    </source>
</reference>
<feature type="transmembrane region" description="Helical" evidence="7">
    <location>
        <begin position="75"/>
        <end position="95"/>
    </location>
</feature>
<name>A0A024GK36_9STRA</name>
<keyword evidence="4" id="KW-0256">Endoplasmic reticulum</keyword>
<keyword evidence="3 7" id="KW-0812">Transmembrane</keyword>
<evidence type="ECO:0000256" key="6">
    <source>
        <dbReference type="ARBA" id="ARBA00023136"/>
    </source>
</evidence>
<dbReference type="STRING" id="65357.A0A024GK36"/>
<dbReference type="GO" id="GO:0000139">
    <property type="term" value="C:Golgi membrane"/>
    <property type="evidence" value="ECO:0007669"/>
    <property type="project" value="TreeGrafter"/>
</dbReference>
<evidence type="ECO:0000256" key="3">
    <source>
        <dbReference type="ARBA" id="ARBA00022692"/>
    </source>
</evidence>
<proteinExistence type="predicted"/>
<feature type="transmembrane region" description="Helical" evidence="7">
    <location>
        <begin position="330"/>
        <end position="346"/>
    </location>
</feature>
<dbReference type="GO" id="GO:0005459">
    <property type="term" value="F:UDP-galactose transmembrane transporter activity"/>
    <property type="evidence" value="ECO:0007669"/>
    <property type="project" value="TreeGrafter"/>
</dbReference>
<comment type="subcellular location">
    <subcellularLocation>
        <location evidence="1">Endoplasmic reticulum membrane</location>
        <topology evidence="1">Multi-pass membrane protein</topology>
    </subcellularLocation>
</comment>
<evidence type="ECO:0000313" key="9">
    <source>
        <dbReference type="Proteomes" id="UP000053237"/>
    </source>
</evidence>
<accession>A0A024GK36</accession>
<evidence type="ECO:0008006" key="10">
    <source>
        <dbReference type="Google" id="ProtNLM"/>
    </source>
</evidence>
<protein>
    <recommendedName>
        <fullName evidence="10">Sugar phosphate transporter domain-containing protein</fullName>
    </recommendedName>
</protein>
<dbReference type="OrthoDB" id="78344at2759"/>
<feature type="transmembrane region" description="Helical" evidence="7">
    <location>
        <begin position="271"/>
        <end position="294"/>
    </location>
</feature>
<keyword evidence="6 7" id="KW-0472">Membrane</keyword>
<sequence>MLTEGVEEAHQHSALVISLQESNRCRKSIWWRDCKIACDHTKRDFLCCFLGILITFTANGFLLEKVTSHRHIGEFSLTFILCGLNALIAFGIHRFTRETNACTPHLLIFVLGFFAFGSTVTSVIALRYMNFITRILGKSCKAIPIMLIGRSFGKTYKPEKYVSICILCIGVAFFLIGTRNTKAPVSGKQVSESVHCSQAEPHNLLFGMITLVISLGCDGVTGAMEDHLFSAYHVGTLRLMYFVNLWKCLFAAVGVILTGESVRVHESFESFINTYLLLSASGAFGQVFVFITLSRFGALTTSIFGTCRKVVSVMVSVVYFGHILSQKQTAGLLTALVGIGINWFPLKDHFQGYCFQWYSQNDEICVEESVGLLGELEETLIIDDMESSTVGHGL</sequence>
<dbReference type="InterPro" id="IPR013657">
    <property type="entry name" value="SCL35B1-4/HUT1"/>
</dbReference>
<dbReference type="PANTHER" id="PTHR10778:SF10">
    <property type="entry name" value="SOLUTE CARRIER FAMILY 35 MEMBER B1"/>
    <property type="match status" value="1"/>
</dbReference>
<dbReference type="Proteomes" id="UP000053237">
    <property type="component" value="Unassembled WGS sequence"/>
</dbReference>
<evidence type="ECO:0000256" key="1">
    <source>
        <dbReference type="ARBA" id="ARBA00004477"/>
    </source>
</evidence>
<evidence type="ECO:0000256" key="2">
    <source>
        <dbReference type="ARBA" id="ARBA00022448"/>
    </source>
</evidence>
<dbReference type="Pfam" id="PF08449">
    <property type="entry name" value="UAA"/>
    <property type="match status" value="1"/>
</dbReference>
<keyword evidence="5 7" id="KW-1133">Transmembrane helix</keyword>
<comment type="caution">
    <text evidence="8">The sequence shown here is derived from an EMBL/GenBank/DDBJ whole genome shotgun (WGS) entry which is preliminary data.</text>
</comment>
<keyword evidence="9" id="KW-1185">Reference proteome</keyword>
<feature type="transmembrane region" description="Helical" evidence="7">
    <location>
        <begin position="239"/>
        <end position="259"/>
    </location>
</feature>
<keyword evidence="2" id="KW-0813">Transport</keyword>
<organism evidence="8 9">
    <name type="scientific">Albugo candida</name>
    <dbReference type="NCBI Taxonomy" id="65357"/>
    <lineage>
        <taxon>Eukaryota</taxon>
        <taxon>Sar</taxon>
        <taxon>Stramenopiles</taxon>
        <taxon>Oomycota</taxon>
        <taxon>Peronosporomycetes</taxon>
        <taxon>Albuginales</taxon>
        <taxon>Albuginaceae</taxon>
        <taxon>Albugo</taxon>
    </lineage>
</organism>
<dbReference type="PANTHER" id="PTHR10778">
    <property type="entry name" value="SOLUTE CARRIER FAMILY 35 MEMBER B"/>
    <property type="match status" value="1"/>
</dbReference>
<evidence type="ECO:0000256" key="7">
    <source>
        <dbReference type="SAM" id="Phobius"/>
    </source>
</evidence>